<reference evidence="1" key="1">
    <citation type="submission" date="2021-04" db="EMBL/GenBank/DDBJ databases">
        <title>Draft Genome Sequence of Pandoravirus japonicus, Isolated from the Sabaishi River of Niigata, Japan.</title>
        <authorList>
            <person name="Hosokawa N."/>
            <person name="Takahashi H."/>
            <person name="Aoki K."/>
            <person name="Takemura M."/>
        </authorList>
    </citation>
    <scope>NUCLEOTIDE SEQUENCE</scope>
</reference>
<evidence type="ECO:0000313" key="1">
    <source>
        <dbReference type="EMBL" id="BCU03642.1"/>
    </source>
</evidence>
<accession>A0A811BS38</accession>
<name>A0A811BS38_9VIRU</name>
<dbReference type="EMBL" id="LC625835">
    <property type="protein sequence ID" value="BCU03642.1"/>
    <property type="molecule type" value="Genomic_DNA"/>
</dbReference>
<protein>
    <submittedName>
        <fullName evidence="1">Uncharacterized protein</fullName>
    </submittedName>
</protein>
<sequence>MQRPSARAGTGDIEDAHYLESQRAFAKSDFWDRSDPRSFLYPKSDNEGADREATHYLAPQQTFAKGDFWDRPDPKSFLYPCPAEEKVPESK</sequence>
<dbReference type="Proteomes" id="UP001253637">
    <property type="component" value="Segment"/>
</dbReference>
<organism evidence="1 2">
    <name type="scientific">Pandoravirus japonicus</name>
    <dbReference type="NCBI Taxonomy" id="2823154"/>
    <lineage>
        <taxon>Viruses</taxon>
        <taxon>Pandoravirus</taxon>
    </lineage>
</organism>
<proteinExistence type="predicted"/>
<evidence type="ECO:0000313" key="2">
    <source>
        <dbReference type="Proteomes" id="UP001253637"/>
    </source>
</evidence>